<name>A0A2D1A1Y7_9CAUD</name>
<evidence type="ECO:0000256" key="1">
    <source>
        <dbReference type="SAM" id="Phobius"/>
    </source>
</evidence>
<reference evidence="3" key="1">
    <citation type="submission" date="2017-08" db="EMBL/GenBank/DDBJ databases">
        <authorList>
            <person name="de Groot N.N."/>
        </authorList>
    </citation>
    <scope>NUCLEOTIDE SEQUENCE [LARGE SCALE GENOMIC DNA]</scope>
</reference>
<keyword evidence="1" id="KW-0812">Transmembrane</keyword>
<feature type="transmembrane region" description="Helical" evidence="1">
    <location>
        <begin position="6"/>
        <end position="39"/>
    </location>
</feature>
<accession>A0A2D1A1Y7</accession>
<dbReference type="Proteomes" id="UP000231419">
    <property type="component" value="Segment"/>
</dbReference>
<evidence type="ECO:0000313" key="2">
    <source>
        <dbReference type="EMBL" id="ASZ74852.1"/>
    </source>
</evidence>
<organism evidence="2 3">
    <name type="scientific">Rhodococcus phage Trina</name>
    <dbReference type="NCBI Taxonomy" id="2027905"/>
    <lineage>
        <taxon>Viruses</taxon>
        <taxon>Duplodnaviria</taxon>
        <taxon>Heunggongvirae</taxon>
        <taxon>Uroviricota</taxon>
        <taxon>Caudoviricetes</taxon>
        <taxon>Trinavirus</taxon>
        <taxon>Trinavirus trina</taxon>
    </lineage>
</organism>
<protein>
    <submittedName>
        <fullName evidence="2">Uncharacterized protein</fullName>
    </submittedName>
</protein>
<gene>
    <name evidence="2" type="ORF">SEA_TRINA_35</name>
</gene>
<proteinExistence type="predicted"/>
<keyword evidence="1" id="KW-1133">Transmembrane helix</keyword>
<keyword evidence="3" id="KW-1185">Reference proteome</keyword>
<keyword evidence="1" id="KW-0472">Membrane</keyword>
<dbReference type="EMBL" id="MF668286">
    <property type="protein sequence ID" value="ASZ74852.1"/>
    <property type="molecule type" value="Genomic_DNA"/>
</dbReference>
<sequence length="52" mass="5508">MENNKIIVGILWAVLVLAVLNAFVGSFLFGVLIAALAGLGVYLTKPKNHLNA</sequence>
<evidence type="ECO:0000313" key="3">
    <source>
        <dbReference type="Proteomes" id="UP000231419"/>
    </source>
</evidence>